<evidence type="ECO:0000256" key="5">
    <source>
        <dbReference type="ARBA" id="ARBA00023002"/>
    </source>
</evidence>
<evidence type="ECO:0000256" key="3">
    <source>
        <dbReference type="ARBA" id="ARBA00022723"/>
    </source>
</evidence>
<feature type="domain" description="Alcohol dehydrogenase-like C-terminal" evidence="6">
    <location>
        <begin position="42"/>
        <end position="122"/>
    </location>
</feature>
<sequence length="192" mass="21410">MPEYGGLDEWVLCQPPGTVLYSCRQIGSPLQQNILIFGQGSIGLSFTMILSRMGARNVIVVDPLEYRLEKSKQMGSTHRINPDTQDVHEAVMEITKGRGPDVCVEAAGYPDSLNECFRHVRQFAPRITPTTGARSGDPISQIQDMVDLRARGWADPAELITHRVGFSEVQNAYDMYEQRLDGIIKVVMDINS</sequence>
<dbReference type="Gene3D" id="3.40.50.720">
    <property type="entry name" value="NAD(P)-binding Rossmann-like Domain"/>
    <property type="match status" value="1"/>
</dbReference>
<evidence type="ECO:0000256" key="1">
    <source>
        <dbReference type="ARBA" id="ARBA00001947"/>
    </source>
</evidence>
<keyword evidence="3" id="KW-0479">Metal-binding</keyword>
<dbReference type="Pfam" id="PF00107">
    <property type="entry name" value="ADH_zinc_N"/>
    <property type="match status" value="1"/>
</dbReference>
<dbReference type="EMBL" id="CASHTH010002575">
    <property type="protein sequence ID" value="CAI8031908.1"/>
    <property type="molecule type" value="Genomic_DNA"/>
</dbReference>
<comment type="cofactor">
    <cofactor evidence="1">
        <name>Zn(2+)</name>
        <dbReference type="ChEBI" id="CHEBI:29105"/>
    </cofactor>
</comment>
<dbReference type="Gene3D" id="3.90.180.10">
    <property type="entry name" value="Medium-chain alcohol dehydrogenases, catalytic domain"/>
    <property type="match status" value="1"/>
</dbReference>
<dbReference type="SUPFAM" id="SSF51735">
    <property type="entry name" value="NAD(P)-binding Rossmann-fold domains"/>
    <property type="match status" value="1"/>
</dbReference>
<dbReference type="InterPro" id="IPR036291">
    <property type="entry name" value="NAD(P)-bd_dom_sf"/>
</dbReference>
<comment type="similarity">
    <text evidence="2">Belongs to the zinc-containing alcohol dehydrogenase family.</text>
</comment>
<reference evidence="7" key="1">
    <citation type="submission" date="2023-03" db="EMBL/GenBank/DDBJ databases">
        <authorList>
            <person name="Steffen K."/>
            <person name="Cardenas P."/>
        </authorList>
    </citation>
    <scope>NUCLEOTIDE SEQUENCE</scope>
</reference>
<proteinExistence type="inferred from homology"/>
<dbReference type="AlphaFoldDB" id="A0AA35SMM6"/>
<keyword evidence="8" id="KW-1185">Reference proteome</keyword>
<comment type="caution">
    <text evidence="7">The sequence shown here is derived from an EMBL/GenBank/DDBJ whole genome shotgun (WGS) entry which is preliminary data.</text>
</comment>
<evidence type="ECO:0000259" key="6">
    <source>
        <dbReference type="Pfam" id="PF00107"/>
    </source>
</evidence>
<name>A0AA35SMM6_GEOBA</name>
<protein>
    <submittedName>
        <fullName evidence="7">Alcohol dehydrogenase</fullName>
    </submittedName>
</protein>
<dbReference type="GO" id="GO:0046872">
    <property type="term" value="F:metal ion binding"/>
    <property type="evidence" value="ECO:0007669"/>
    <property type="project" value="UniProtKB-KW"/>
</dbReference>
<evidence type="ECO:0000256" key="4">
    <source>
        <dbReference type="ARBA" id="ARBA00022833"/>
    </source>
</evidence>
<dbReference type="PANTHER" id="PTHR43350">
    <property type="entry name" value="NAD-DEPENDENT ALCOHOL DEHYDROGENASE"/>
    <property type="match status" value="1"/>
</dbReference>
<dbReference type="PANTHER" id="PTHR43350:SF19">
    <property type="entry name" value="D-GULOSIDE 3-DEHYDROGENASE"/>
    <property type="match status" value="1"/>
</dbReference>
<evidence type="ECO:0000256" key="2">
    <source>
        <dbReference type="ARBA" id="ARBA00008072"/>
    </source>
</evidence>
<organism evidence="7 8">
    <name type="scientific">Geodia barretti</name>
    <name type="common">Barrett's horny sponge</name>
    <dbReference type="NCBI Taxonomy" id="519541"/>
    <lineage>
        <taxon>Eukaryota</taxon>
        <taxon>Metazoa</taxon>
        <taxon>Porifera</taxon>
        <taxon>Demospongiae</taxon>
        <taxon>Heteroscleromorpha</taxon>
        <taxon>Tetractinellida</taxon>
        <taxon>Astrophorina</taxon>
        <taxon>Geodiidae</taxon>
        <taxon>Geodia</taxon>
    </lineage>
</organism>
<evidence type="ECO:0000313" key="7">
    <source>
        <dbReference type="EMBL" id="CAI8031908.1"/>
    </source>
</evidence>
<dbReference type="Proteomes" id="UP001174909">
    <property type="component" value="Unassembled WGS sequence"/>
</dbReference>
<dbReference type="InterPro" id="IPR013149">
    <property type="entry name" value="ADH-like_C"/>
</dbReference>
<gene>
    <name evidence="7" type="ORF">GBAR_LOCUS18069</name>
</gene>
<evidence type="ECO:0000313" key="8">
    <source>
        <dbReference type="Proteomes" id="UP001174909"/>
    </source>
</evidence>
<dbReference type="GO" id="GO:0016491">
    <property type="term" value="F:oxidoreductase activity"/>
    <property type="evidence" value="ECO:0007669"/>
    <property type="project" value="UniProtKB-KW"/>
</dbReference>
<accession>A0AA35SMM6</accession>
<keyword evidence="5" id="KW-0560">Oxidoreductase</keyword>
<keyword evidence="4" id="KW-0862">Zinc</keyword>